<dbReference type="InterPro" id="IPR003959">
    <property type="entry name" value="ATPase_AAA_core"/>
</dbReference>
<keyword evidence="1" id="KW-0547">Nucleotide-binding</keyword>
<evidence type="ECO:0000313" key="5">
    <source>
        <dbReference type="Proteomes" id="UP001217476"/>
    </source>
</evidence>
<gene>
    <name evidence="4" type="ORF">P0Y65_17035</name>
</gene>
<dbReference type="PRINTS" id="PR00830">
    <property type="entry name" value="ENDOLAPTASE"/>
</dbReference>
<dbReference type="InterPro" id="IPR003960">
    <property type="entry name" value="ATPase_AAA_CS"/>
</dbReference>
<dbReference type="CDD" id="cd19481">
    <property type="entry name" value="RecA-like_protease"/>
    <property type="match status" value="1"/>
</dbReference>
<sequence>MSELDNSIEAFAARRSERDSLLYPSIALAEAMIRSSLDRSVLRRLLQGSPLALIVLAPYPEAVPHLADALDRMSAESARILHTTSIRGGRNLFGVAGAAGGIAAVHVTADISEVPPAFRILAEAVIHVPAPDGPVLRKAMAKCCVGRPPKSVEDLDIGRLDWRLVCALMPRGGSASASARAFERVLAAENEDQIPTLEESVEYGEARTWGMSLKLDLAAWRAGEIGGDQLRSAILLSGEPGVGKSYFAKILAKSLGVRLVVFGVGELFRNGGYLNETLKTLREAFSAAAASPPGVLFLDELDSFPMRGSGERNDAYFNALVNELLLLLDSSSRPAGLVVVGATNRPEEIDPAITRSGRLSTHVAVTLPDRAGIEHVMRVHLGADLVDASLANLSLKAVGATPADLAEWIKAARSVARQEARPLRIDDIEGFMTAGDRRTPEEKYRIAVHEIGHVLADRMIDACRLPSFVSIVARGQTLGQVGHAPIGSVLTEQTIGARVRILLGGLAAEELVFGRDLGAGAGGAAGSDLERATMLVTMMIGSLGFRGNLLYRGADKELFAQLRYDPSMRAAAERELKSVYAEVKNFIHHRRRELDVLACALAERGVLTAEEVKSVADQAAHGPRMLPPPDAAEESIQVA</sequence>
<dbReference type="PANTHER" id="PTHR23076">
    <property type="entry name" value="METALLOPROTEASE M41 FTSH"/>
    <property type="match status" value="1"/>
</dbReference>
<evidence type="ECO:0000256" key="1">
    <source>
        <dbReference type="RuleBase" id="RU003651"/>
    </source>
</evidence>
<proteinExistence type="inferred from homology"/>
<dbReference type="GO" id="GO:0004176">
    <property type="term" value="F:ATP-dependent peptidase activity"/>
    <property type="evidence" value="ECO:0007669"/>
    <property type="project" value="InterPro"/>
</dbReference>
<dbReference type="Pfam" id="PF01434">
    <property type="entry name" value="Peptidase_M41"/>
    <property type="match status" value="1"/>
</dbReference>
<dbReference type="AlphaFoldDB" id="A0AAJ6AZ96"/>
<dbReference type="PROSITE" id="PS00674">
    <property type="entry name" value="AAA"/>
    <property type="match status" value="1"/>
</dbReference>
<dbReference type="Gene3D" id="1.20.58.760">
    <property type="entry name" value="Peptidase M41"/>
    <property type="match status" value="1"/>
</dbReference>
<evidence type="ECO:0000256" key="2">
    <source>
        <dbReference type="SAM" id="MobiDB-lite"/>
    </source>
</evidence>
<dbReference type="Pfam" id="PF00004">
    <property type="entry name" value="AAA"/>
    <property type="match status" value="1"/>
</dbReference>
<dbReference type="SUPFAM" id="SSF140990">
    <property type="entry name" value="FtsH protease domain-like"/>
    <property type="match status" value="1"/>
</dbReference>
<dbReference type="InterPro" id="IPR000642">
    <property type="entry name" value="Peptidase_M41"/>
</dbReference>
<dbReference type="Proteomes" id="UP001217476">
    <property type="component" value="Chromosome"/>
</dbReference>
<dbReference type="SMART" id="SM00382">
    <property type="entry name" value="AAA"/>
    <property type="match status" value="1"/>
</dbReference>
<protein>
    <submittedName>
        <fullName evidence="4">AAA family ATPase</fullName>
    </submittedName>
</protein>
<keyword evidence="1" id="KW-0067">ATP-binding</keyword>
<dbReference type="Gene3D" id="3.40.50.300">
    <property type="entry name" value="P-loop containing nucleotide triphosphate hydrolases"/>
    <property type="match status" value="1"/>
</dbReference>
<dbReference type="InterPro" id="IPR003593">
    <property type="entry name" value="AAA+_ATPase"/>
</dbReference>
<dbReference type="GO" id="GO:0030163">
    <property type="term" value="P:protein catabolic process"/>
    <property type="evidence" value="ECO:0007669"/>
    <property type="project" value="TreeGrafter"/>
</dbReference>
<dbReference type="InterPro" id="IPR037219">
    <property type="entry name" value="Peptidase_M41-like"/>
</dbReference>
<dbReference type="GO" id="GO:0005886">
    <property type="term" value="C:plasma membrane"/>
    <property type="evidence" value="ECO:0007669"/>
    <property type="project" value="TreeGrafter"/>
</dbReference>
<evidence type="ECO:0000259" key="3">
    <source>
        <dbReference type="SMART" id="SM00382"/>
    </source>
</evidence>
<organism evidence="4 5">
    <name type="scientific">Candidatus Devosia phytovorans</name>
    <dbReference type="NCBI Taxonomy" id="3121372"/>
    <lineage>
        <taxon>Bacteria</taxon>
        <taxon>Pseudomonadati</taxon>
        <taxon>Pseudomonadota</taxon>
        <taxon>Alphaproteobacteria</taxon>
        <taxon>Hyphomicrobiales</taxon>
        <taxon>Devosiaceae</taxon>
        <taxon>Devosia</taxon>
    </lineage>
</organism>
<dbReference type="GO" id="GO:0005524">
    <property type="term" value="F:ATP binding"/>
    <property type="evidence" value="ECO:0007669"/>
    <property type="project" value="UniProtKB-KW"/>
</dbReference>
<reference evidence="4" key="1">
    <citation type="submission" date="2023-03" db="EMBL/GenBank/DDBJ databases">
        <title>Andean soil-derived lignocellulolytic bacterial consortium as a source of novel taxa and putative plastic-active enzymes.</title>
        <authorList>
            <person name="Diaz-Garcia L."/>
            <person name="Chuvochina M."/>
            <person name="Feuerriegel G."/>
            <person name="Bunk B."/>
            <person name="Sproer C."/>
            <person name="Streit W.R."/>
            <person name="Rodriguez L.M."/>
            <person name="Overmann J."/>
            <person name="Jimenez D.J."/>
        </authorList>
    </citation>
    <scope>NUCLEOTIDE SEQUENCE</scope>
    <source>
        <strain evidence="4">MAG 4196</strain>
    </source>
</reference>
<dbReference type="GO" id="GO:0016887">
    <property type="term" value="F:ATP hydrolysis activity"/>
    <property type="evidence" value="ECO:0007669"/>
    <property type="project" value="InterPro"/>
</dbReference>
<dbReference type="GO" id="GO:0006508">
    <property type="term" value="P:proteolysis"/>
    <property type="evidence" value="ECO:0007669"/>
    <property type="project" value="InterPro"/>
</dbReference>
<feature type="domain" description="AAA+ ATPase" evidence="3">
    <location>
        <begin position="230"/>
        <end position="369"/>
    </location>
</feature>
<dbReference type="InterPro" id="IPR027417">
    <property type="entry name" value="P-loop_NTPase"/>
</dbReference>
<dbReference type="GO" id="GO:0004222">
    <property type="term" value="F:metalloendopeptidase activity"/>
    <property type="evidence" value="ECO:0007669"/>
    <property type="project" value="InterPro"/>
</dbReference>
<dbReference type="PANTHER" id="PTHR23076:SF97">
    <property type="entry name" value="ATP-DEPENDENT ZINC METALLOPROTEASE YME1L1"/>
    <property type="match status" value="1"/>
</dbReference>
<feature type="region of interest" description="Disordered" evidence="2">
    <location>
        <begin position="618"/>
        <end position="639"/>
    </location>
</feature>
<accession>A0AAJ6AZ96</accession>
<dbReference type="SUPFAM" id="SSF52540">
    <property type="entry name" value="P-loop containing nucleoside triphosphate hydrolases"/>
    <property type="match status" value="1"/>
</dbReference>
<comment type="similarity">
    <text evidence="1">Belongs to the AAA ATPase family.</text>
</comment>
<evidence type="ECO:0000313" key="4">
    <source>
        <dbReference type="EMBL" id="WEK03877.1"/>
    </source>
</evidence>
<dbReference type="EMBL" id="CP119312">
    <property type="protein sequence ID" value="WEK03877.1"/>
    <property type="molecule type" value="Genomic_DNA"/>
</dbReference>
<name>A0AAJ6AZ96_9HYPH</name>